<feature type="compositionally biased region" description="Gly residues" evidence="1">
    <location>
        <begin position="485"/>
        <end position="494"/>
    </location>
</feature>
<evidence type="ECO:0000313" key="4">
    <source>
        <dbReference type="Proteomes" id="UP000095751"/>
    </source>
</evidence>
<name>A0A1E7F9P3_9STRA</name>
<organism evidence="3 4">
    <name type="scientific">Fragilariopsis cylindrus CCMP1102</name>
    <dbReference type="NCBI Taxonomy" id="635003"/>
    <lineage>
        <taxon>Eukaryota</taxon>
        <taxon>Sar</taxon>
        <taxon>Stramenopiles</taxon>
        <taxon>Ochrophyta</taxon>
        <taxon>Bacillariophyta</taxon>
        <taxon>Bacillariophyceae</taxon>
        <taxon>Bacillariophycidae</taxon>
        <taxon>Bacillariales</taxon>
        <taxon>Bacillariaceae</taxon>
        <taxon>Fragilariopsis</taxon>
    </lineage>
</organism>
<keyword evidence="4" id="KW-1185">Reference proteome</keyword>
<feature type="compositionally biased region" description="Low complexity" evidence="1">
    <location>
        <begin position="198"/>
        <end position="222"/>
    </location>
</feature>
<keyword evidence="2" id="KW-0812">Transmembrane</keyword>
<dbReference type="InParanoid" id="A0A1E7F9P3"/>
<feature type="region of interest" description="Disordered" evidence="1">
    <location>
        <begin position="1"/>
        <end position="59"/>
    </location>
</feature>
<feature type="region of interest" description="Disordered" evidence="1">
    <location>
        <begin position="543"/>
        <end position="613"/>
    </location>
</feature>
<feature type="transmembrane region" description="Helical" evidence="2">
    <location>
        <begin position="678"/>
        <end position="711"/>
    </location>
</feature>
<feature type="compositionally biased region" description="Basic and acidic residues" evidence="1">
    <location>
        <begin position="543"/>
        <end position="567"/>
    </location>
</feature>
<feature type="compositionally biased region" description="Basic and acidic residues" evidence="1">
    <location>
        <begin position="430"/>
        <end position="483"/>
    </location>
</feature>
<dbReference type="OrthoDB" id="421951at2759"/>
<reference evidence="3 4" key="1">
    <citation type="submission" date="2016-09" db="EMBL/GenBank/DDBJ databases">
        <title>Extensive genetic diversity and differential bi-allelic expression allows diatom success in the polar Southern Ocean.</title>
        <authorList>
            <consortium name="DOE Joint Genome Institute"/>
            <person name="Mock T."/>
            <person name="Otillar R.P."/>
            <person name="Strauss J."/>
            <person name="Dupont C."/>
            <person name="Frickenhaus S."/>
            <person name="Maumus F."/>
            <person name="Mcmullan M."/>
            <person name="Sanges R."/>
            <person name="Schmutz J."/>
            <person name="Toseland A."/>
            <person name="Valas R."/>
            <person name="Veluchamy A."/>
            <person name="Ward B.J."/>
            <person name="Allen A."/>
            <person name="Barry K."/>
            <person name="Falciatore A."/>
            <person name="Ferrante M."/>
            <person name="Fortunato A.E."/>
            <person name="Gloeckner G."/>
            <person name="Gruber A."/>
            <person name="Hipkin R."/>
            <person name="Janech M."/>
            <person name="Kroth P."/>
            <person name="Leese F."/>
            <person name="Lindquist E."/>
            <person name="Lyon B.R."/>
            <person name="Martin J."/>
            <person name="Mayer C."/>
            <person name="Parker M."/>
            <person name="Quesneville H."/>
            <person name="Raymond J."/>
            <person name="Uhlig C."/>
            <person name="Valentin K.U."/>
            <person name="Worden A.Z."/>
            <person name="Armbrust E.V."/>
            <person name="Bowler C."/>
            <person name="Green B."/>
            <person name="Moulton V."/>
            <person name="Van Oosterhout C."/>
            <person name="Grigoriev I."/>
        </authorList>
    </citation>
    <scope>NUCLEOTIDE SEQUENCE [LARGE SCALE GENOMIC DNA]</scope>
    <source>
        <strain evidence="3 4">CCMP1102</strain>
    </source>
</reference>
<evidence type="ECO:0000313" key="3">
    <source>
        <dbReference type="EMBL" id="OEU14866.1"/>
    </source>
</evidence>
<gene>
    <name evidence="3" type="ORF">FRACYDRAFT_262121</name>
</gene>
<feature type="region of interest" description="Disordered" evidence="1">
    <location>
        <begin position="250"/>
        <end position="273"/>
    </location>
</feature>
<evidence type="ECO:0000256" key="2">
    <source>
        <dbReference type="SAM" id="Phobius"/>
    </source>
</evidence>
<feature type="compositionally biased region" description="Polar residues" evidence="1">
    <location>
        <begin position="330"/>
        <end position="341"/>
    </location>
</feature>
<feature type="compositionally biased region" description="Low complexity" evidence="1">
    <location>
        <begin position="360"/>
        <end position="371"/>
    </location>
</feature>
<dbReference type="AlphaFoldDB" id="A0A1E7F9P3"/>
<feature type="region of interest" description="Disordered" evidence="1">
    <location>
        <begin position="294"/>
        <end position="341"/>
    </location>
</feature>
<keyword evidence="2" id="KW-1133">Transmembrane helix</keyword>
<feature type="compositionally biased region" description="Basic and acidic residues" evidence="1">
    <location>
        <begin position="603"/>
        <end position="613"/>
    </location>
</feature>
<dbReference type="EMBL" id="KV784360">
    <property type="protein sequence ID" value="OEU14866.1"/>
    <property type="molecule type" value="Genomic_DNA"/>
</dbReference>
<dbReference type="KEGG" id="fcy:FRACYDRAFT_262121"/>
<keyword evidence="2" id="KW-0472">Membrane</keyword>
<dbReference type="Gene3D" id="3.90.1720.10">
    <property type="entry name" value="endopeptidase domain like (from Nostoc punctiforme)"/>
    <property type="match status" value="1"/>
</dbReference>
<proteinExistence type="predicted"/>
<feature type="region of interest" description="Disordered" evidence="1">
    <location>
        <begin position="194"/>
        <end position="225"/>
    </location>
</feature>
<feature type="region of interest" description="Disordered" evidence="1">
    <location>
        <begin position="360"/>
        <end position="527"/>
    </location>
</feature>
<protein>
    <submittedName>
        <fullName evidence="3">Uncharacterized protein</fullName>
    </submittedName>
</protein>
<evidence type="ECO:0000256" key="1">
    <source>
        <dbReference type="SAM" id="MobiDB-lite"/>
    </source>
</evidence>
<accession>A0A1E7F9P3</accession>
<feature type="compositionally biased region" description="Low complexity" evidence="1">
    <location>
        <begin position="495"/>
        <end position="517"/>
    </location>
</feature>
<sequence length="795" mass="85855">MMKQDDGSEATAISASSVQEVLEELQIETTETDIRDTEKISNSSSNEKDNGDIGTDTGTHGEVAAAAAVSIQEEKGADVAVEGTETMTTEEEEIQHAGTAAELYIEPVWSVVYASNPGVTAILQEGDHLIRWEMLPIIYPIQIHAIVMEVTEVYVKLVDFGRTAVPDHDDTPATEQEQEQKVDLLHKYLVKPLSFGQNKNNNTTTSDSKTSSSSSSSSGSTKNKTKKIDRLNIKILTTVEELKPWSKVNYSGGGLFGGTTSPSEEKDGGKKITASTTTKKKWLGGYFGTTKTKKRSSALSVASSSNDHHDDNGTTDDDGNNEQQQQHQQEVSSSASFTPMKTSNLKIGQGRLIKAGWNPRVSTVSSRASSSFGCIEEEEEGKEEDTAMKNDNDSNGNVNVNNEDDNDSTTSSNDCVIDGTDNIAPGDGVEESKEAETTVDACDHTIDDHQNHHHENGTDSEERKTVSTKSQEDFIKDIVEHKQQGGKGKGGLLGFGLIPSRSSGQSNVNSSNNNITNKDGDHKKRASSMASMKSFFTLKINETHDGDTTHDNHNDKETKGPNPDGKRTSSKFMNPAMVKLMQSNSGDDDSKTKKKPHSSVLSKDAKEQLSKLPKDDPTKLVLARVCFLLDHGETVLPPYNVFHSNSETIAVWCKTGSFKTIQADVFLYSTAIGNGKSAMAIGIGVAAASGVAAAGVAGIGVAAVVAPWWYLTHSKDKCYDATTSLNDTFWSQAEPEVFVDCIQKWSRTNNNNNSDAVDKIDEEEDEDDDDVLSAMTATTNAITTAASTVTTKIES</sequence>
<dbReference type="Proteomes" id="UP000095751">
    <property type="component" value="Unassembled WGS sequence"/>
</dbReference>